<evidence type="ECO:0000313" key="2">
    <source>
        <dbReference type="EMBL" id="KXN73431.1"/>
    </source>
</evidence>
<protein>
    <submittedName>
        <fullName evidence="2">Uncharacterized protein</fullName>
    </submittedName>
</protein>
<dbReference type="Proteomes" id="UP000070444">
    <property type="component" value="Unassembled WGS sequence"/>
</dbReference>
<gene>
    <name evidence="2" type="ORF">CONCODRAFT_77378</name>
</gene>
<reference evidence="2 3" key="1">
    <citation type="journal article" date="2015" name="Genome Biol. Evol.">
        <title>Phylogenomic analyses indicate that early fungi evolved digesting cell walls of algal ancestors of land plants.</title>
        <authorList>
            <person name="Chang Y."/>
            <person name="Wang S."/>
            <person name="Sekimoto S."/>
            <person name="Aerts A.L."/>
            <person name="Choi C."/>
            <person name="Clum A."/>
            <person name="LaButti K.M."/>
            <person name="Lindquist E.A."/>
            <person name="Yee Ngan C."/>
            <person name="Ohm R.A."/>
            <person name="Salamov A.A."/>
            <person name="Grigoriev I.V."/>
            <person name="Spatafora J.W."/>
            <person name="Berbee M.L."/>
        </authorList>
    </citation>
    <scope>NUCLEOTIDE SEQUENCE [LARGE SCALE GENOMIC DNA]</scope>
    <source>
        <strain evidence="2 3">NRRL 28638</strain>
    </source>
</reference>
<feature type="region of interest" description="Disordered" evidence="1">
    <location>
        <begin position="350"/>
        <end position="374"/>
    </location>
</feature>
<dbReference type="AlphaFoldDB" id="A0A137PEQ1"/>
<sequence length="374" mass="43211">MGRPRKSQTRPRTRGRGRARSPDDIEHLDPVERRGRGRKAFIDPNDPHQLLPPIQTPQVQVTPNNSRMVCLGQYGISREAVQSDMSMLLEEALKLPTCTEFPSFIQAWVDLQFHLIHFASMQKEDRELFMYSLYQSLLAHLSQDAFQTFSYPRKATRYQVDVVVLFSLYMLHQTQPKEFPLVPIRVDTDQWKRINSIYQECGEKQNLDAVYIFGKLKETNSFIFTAYVDHKLHKNSASVSQRTLQRIEPDPMTFDPDSVDRQLEEVEKNLATSTFGGLIDPEVHNSLVHLESDYDQIKTQVFSNIKLNKKKSTLENAKNWLLDRNSGGFVSDFVQNITEKHNQFKAQTLTKDQQQQGSSSQPQDLYSATNSFHI</sequence>
<evidence type="ECO:0000313" key="3">
    <source>
        <dbReference type="Proteomes" id="UP000070444"/>
    </source>
</evidence>
<proteinExistence type="predicted"/>
<dbReference type="OrthoDB" id="20127at2759"/>
<feature type="compositionally biased region" description="Basic and acidic residues" evidence="1">
    <location>
        <begin position="20"/>
        <end position="34"/>
    </location>
</feature>
<dbReference type="GO" id="GO:0043565">
    <property type="term" value="F:sequence-specific DNA binding"/>
    <property type="evidence" value="ECO:0007669"/>
    <property type="project" value="TreeGrafter"/>
</dbReference>
<organism evidence="2 3">
    <name type="scientific">Conidiobolus coronatus (strain ATCC 28846 / CBS 209.66 / NRRL 28638)</name>
    <name type="common">Delacroixia coronata</name>
    <dbReference type="NCBI Taxonomy" id="796925"/>
    <lineage>
        <taxon>Eukaryota</taxon>
        <taxon>Fungi</taxon>
        <taxon>Fungi incertae sedis</taxon>
        <taxon>Zoopagomycota</taxon>
        <taxon>Entomophthoromycotina</taxon>
        <taxon>Entomophthoromycetes</taxon>
        <taxon>Entomophthorales</taxon>
        <taxon>Ancylistaceae</taxon>
        <taxon>Conidiobolus</taxon>
    </lineage>
</organism>
<dbReference type="EMBL" id="KQ964437">
    <property type="protein sequence ID" value="KXN73431.1"/>
    <property type="molecule type" value="Genomic_DNA"/>
</dbReference>
<dbReference type="GO" id="GO:0019185">
    <property type="term" value="C:snRNA-activating protein complex"/>
    <property type="evidence" value="ECO:0007669"/>
    <property type="project" value="TreeGrafter"/>
</dbReference>
<dbReference type="GO" id="GO:0042795">
    <property type="term" value="P:snRNA transcription by RNA polymerase II"/>
    <property type="evidence" value="ECO:0007669"/>
    <property type="project" value="TreeGrafter"/>
</dbReference>
<feature type="compositionally biased region" description="Basic residues" evidence="1">
    <location>
        <begin position="1"/>
        <end position="19"/>
    </location>
</feature>
<dbReference type="STRING" id="796925.A0A137PEQ1"/>
<accession>A0A137PEQ1</accession>
<dbReference type="PANTHER" id="PTHR15131:SF3">
    <property type="entry name" value="SNRNA-ACTIVATING PROTEIN COMPLEX SUBUNIT 1"/>
    <property type="match status" value="1"/>
</dbReference>
<dbReference type="InterPro" id="IPR019188">
    <property type="entry name" value="SNAPC1"/>
</dbReference>
<feature type="compositionally biased region" description="Polar residues" evidence="1">
    <location>
        <begin position="364"/>
        <end position="374"/>
    </location>
</feature>
<keyword evidence="3" id="KW-1185">Reference proteome</keyword>
<evidence type="ECO:0000256" key="1">
    <source>
        <dbReference type="SAM" id="MobiDB-lite"/>
    </source>
</evidence>
<dbReference type="PANTHER" id="PTHR15131">
    <property type="entry name" value="SMALL NUCLEAR RNA ACTIVATING COMPLEX, POLYPEPTIDE 1"/>
    <property type="match status" value="1"/>
</dbReference>
<feature type="compositionally biased region" description="Low complexity" evidence="1">
    <location>
        <begin position="353"/>
        <end position="363"/>
    </location>
</feature>
<dbReference type="Pfam" id="PF09808">
    <property type="entry name" value="SNAPC1"/>
    <property type="match status" value="1"/>
</dbReference>
<name>A0A137PEQ1_CONC2</name>
<feature type="region of interest" description="Disordered" evidence="1">
    <location>
        <begin position="1"/>
        <end position="52"/>
    </location>
</feature>
<dbReference type="GO" id="GO:0042796">
    <property type="term" value="P:snRNA transcription by RNA polymerase III"/>
    <property type="evidence" value="ECO:0007669"/>
    <property type="project" value="TreeGrafter"/>
</dbReference>